<dbReference type="STRING" id="648782.SAMN04488554_0689"/>
<name>A0A1H5DIH7_9MICO</name>
<proteinExistence type="predicted"/>
<evidence type="ECO:0000313" key="1">
    <source>
        <dbReference type="EMBL" id="SED78570.1"/>
    </source>
</evidence>
<dbReference type="RefSeq" id="WP_089771698.1">
    <property type="nucleotide sequence ID" value="NZ_FNTX01000001.1"/>
</dbReference>
<accession>A0A1H5DIH7</accession>
<organism evidence="1 2">
    <name type="scientific">Ruania alba</name>
    <dbReference type="NCBI Taxonomy" id="648782"/>
    <lineage>
        <taxon>Bacteria</taxon>
        <taxon>Bacillati</taxon>
        <taxon>Actinomycetota</taxon>
        <taxon>Actinomycetes</taxon>
        <taxon>Micrococcales</taxon>
        <taxon>Ruaniaceae</taxon>
        <taxon>Ruania</taxon>
    </lineage>
</organism>
<dbReference type="AlphaFoldDB" id="A0A1H5DIH7"/>
<dbReference type="Proteomes" id="UP000199220">
    <property type="component" value="Unassembled WGS sequence"/>
</dbReference>
<dbReference type="EMBL" id="FNTX01000001">
    <property type="protein sequence ID" value="SED78570.1"/>
    <property type="molecule type" value="Genomic_DNA"/>
</dbReference>
<dbReference type="OrthoDB" id="9856069at2"/>
<protein>
    <submittedName>
        <fullName evidence="1">Uncharacterized protein</fullName>
    </submittedName>
</protein>
<gene>
    <name evidence="1" type="ORF">SAMN04488554_0689</name>
</gene>
<evidence type="ECO:0000313" key="2">
    <source>
        <dbReference type="Proteomes" id="UP000199220"/>
    </source>
</evidence>
<reference evidence="2" key="1">
    <citation type="submission" date="2016-10" db="EMBL/GenBank/DDBJ databases">
        <authorList>
            <person name="Varghese N."/>
            <person name="Submissions S."/>
        </authorList>
    </citation>
    <scope>NUCLEOTIDE SEQUENCE [LARGE SCALE GENOMIC DNA]</scope>
    <source>
        <strain evidence="2">DSM 21368</strain>
    </source>
</reference>
<sequence>MHPIVVYDIHRLEHRQRLAELTHRRTILRELRIRKIIAQLTRGGRSTGRLFAVQGTVAEQQEENPDYIRAS</sequence>
<keyword evidence="2" id="KW-1185">Reference proteome</keyword>